<dbReference type="Pfam" id="PF00856">
    <property type="entry name" value="SET"/>
    <property type="match status" value="1"/>
</dbReference>
<dbReference type="Gene3D" id="2.170.270.10">
    <property type="entry name" value="SET domain"/>
    <property type="match status" value="1"/>
</dbReference>
<protein>
    <recommendedName>
        <fullName evidence="1">SET domain-containing protein</fullName>
    </recommendedName>
</protein>
<dbReference type="Proteomes" id="UP000184603">
    <property type="component" value="Unassembled WGS sequence"/>
</dbReference>
<name>A0A1M7Y8S3_9BACT</name>
<evidence type="ECO:0000313" key="3">
    <source>
        <dbReference type="Proteomes" id="UP000184603"/>
    </source>
</evidence>
<dbReference type="STRING" id="1121416.SAMN02745220_02553"/>
<evidence type="ECO:0000259" key="1">
    <source>
        <dbReference type="PROSITE" id="PS50280"/>
    </source>
</evidence>
<dbReference type="InterPro" id="IPR046341">
    <property type="entry name" value="SET_dom_sf"/>
</dbReference>
<organism evidence="2 3">
    <name type="scientific">Desulfopila aestuarii DSM 18488</name>
    <dbReference type="NCBI Taxonomy" id="1121416"/>
    <lineage>
        <taxon>Bacteria</taxon>
        <taxon>Pseudomonadati</taxon>
        <taxon>Thermodesulfobacteriota</taxon>
        <taxon>Desulfobulbia</taxon>
        <taxon>Desulfobulbales</taxon>
        <taxon>Desulfocapsaceae</taxon>
        <taxon>Desulfopila</taxon>
    </lineage>
</organism>
<feature type="domain" description="SET" evidence="1">
    <location>
        <begin position="4"/>
        <end position="112"/>
    </location>
</feature>
<dbReference type="RefSeq" id="WP_073613842.1">
    <property type="nucleotide sequence ID" value="NZ_FRFE01000011.1"/>
</dbReference>
<keyword evidence="3" id="KW-1185">Reference proteome</keyword>
<gene>
    <name evidence="2" type="ORF">SAMN02745220_02553</name>
</gene>
<dbReference type="InterPro" id="IPR001214">
    <property type="entry name" value="SET_dom"/>
</dbReference>
<accession>A0A1M7Y8S3</accession>
<evidence type="ECO:0000313" key="2">
    <source>
        <dbReference type="EMBL" id="SHO48946.1"/>
    </source>
</evidence>
<dbReference type="AlphaFoldDB" id="A0A1M7Y8S3"/>
<dbReference type="SUPFAM" id="SSF82199">
    <property type="entry name" value="SET domain"/>
    <property type="match status" value="1"/>
</dbReference>
<proteinExistence type="predicted"/>
<dbReference type="PROSITE" id="PS50280">
    <property type="entry name" value="SET"/>
    <property type="match status" value="1"/>
</dbReference>
<sequence>MIHPHTAVKYIDAEKGYGLVATRPIPRGTITWTLDHLDRVIPQDEMARQDSRYHDILMKYSFRNNRGEYVFCWDNGRYINHSFNANCCLTPYNFEVAIRDIDEGEEITDDYGYLNIIEPFTASAEGSERSVVYPDDLLRYAGIWDQKLAAAFPDMALVEQPLQVFLEPEILRILHDIAEGHSELLSIRTCYYDGARS</sequence>
<reference evidence="2 3" key="1">
    <citation type="submission" date="2016-12" db="EMBL/GenBank/DDBJ databases">
        <authorList>
            <person name="Song W.-J."/>
            <person name="Kurnit D.M."/>
        </authorList>
    </citation>
    <scope>NUCLEOTIDE SEQUENCE [LARGE SCALE GENOMIC DNA]</scope>
    <source>
        <strain evidence="2 3">DSM 18488</strain>
    </source>
</reference>
<dbReference type="EMBL" id="FRFE01000011">
    <property type="protein sequence ID" value="SHO48946.1"/>
    <property type="molecule type" value="Genomic_DNA"/>
</dbReference>
<dbReference type="OrthoDB" id="9804945at2"/>